<evidence type="ECO:0000313" key="3">
    <source>
        <dbReference type="Proteomes" id="UP001153148"/>
    </source>
</evidence>
<dbReference type="SUPFAM" id="SSF74650">
    <property type="entry name" value="Galactose mutarotase-like"/>
    <property type="match status" value="1"/>
</dbReference>
<keyword evidence="3" id="KW-1185">Reference proteome</keyword>
<dbReference type="Gene3D" id="2.70.98.30">
    <property type="entry name" value="Golgi alpha-mannosidase II, domain 4"/>
    <property type="match status" value="1"/>
</dbReference>
<proteinExistence type="predicted"/>
<dbReference type="PANTHER" id="PTHR11607">
    <property type="entry name" value="ALPHA-MANNOSIDASE"/>
    <property type="match status" value="1"/>
</dbReference>
<dbReference type="Proteomes" id="UP001153148">
    <property type="component" value="Unassembled WGS sequence"/>
</dbReference>
<dbReference type="InterPro" id="IPR011013">
    <property type="entry name" value="Gal_mutarotase_sf_dom"/>
</dbReference>
<accession>A0ABN7PEW2</accession>
<dbReference type="PANTHER" id="PTHR11607:SF3">
    <property type="entry name" value="LYSOSOMAL ALPHA-MANNOSIDASE"/>
    <property type="match status" value="1"/>
</dbReference>
<dbReference type="InterPro" id="IPR011682">
    <property type="entry name" value="Glyco_hydro_38_C"/>
</dbReference>
<feature type="non-terminal residue" evidence="2">
    <location>
        <position position="192"/>
    </location>
</feature>
<dbReference type="EMBL" id="CAJPIN010052783">
    <property type="protein sequence ID" value="CAG2066315.1"/>
    <property type="molecule type" value="Genomic_DNA"/>
</dbReference>
<evidence type="ECO:0000259" key="1">
    <source>
        <dbReference type="Pfam" id="PF07748"/>
    </source>
</evidence>
<dbReference type="InterPro" id="IPR050843">
    <property type="entry name" value="Glycosyl_Hydrlase_38"/>
</dbReference>
<sequence>MLTLDRPLVMVVEGPLLAQVRVLLPEVQHYITLYNTPGVDSLGLEVNNIVDITDHNNYEFIMRISTNIQNNEDFFTDLNNMQVDHDILEHGNFFKNLNNIQMIRRKHFTKLPLQANYYPLPGAVFIEDDETRLTILTAQPLGVAALKPGQVEIMQDRRLNQDDGRGLGQGVLDNRPTPTSFRLILESKTSKC</sequence>
<organism evidence="2 3">
    <name type="scientific">Timema podura</name>
    <name type="common">Walking stick</name>
    <dbReference type="NCBI Taxonomy" id="61482"/>
    <lineage>
        <taxon>Eukaryota</taxon>
        <taxon>Metazoa</taxon>
        <taxon>Ecdysozoa</taxon>
        <taxon>Arthropoda</taxon>
        <taxon>Hexapoda</taxon>
        <taxon>Insecta</taxon>
        <taxon>Pterygota</taxon>
        <taxon>Neoptera</taxon>
        <taxon>Polyneoptera</taxon>
        <taxon>Phasmatodea</taxon>
        <taxon>Timematodea</taxon>
        <taxon>Timematoidea</taxon>
        <taxon>Timematidae</taxon>
        <taxon>Timema</taxon>
    </lineage>
</organism>
<evidence type="ECO:0000313" key="2">
    <source>
        <dbReference type="EMBL" id="CAG2066315.1"/>
    </source>
</evidence>
<protein>
    <recommendedName>
        <fullName evidence="1">Glycosyl hydrolase family 38 C-terminal domain-containing protein</fullName>
    </recommendedName>
</protein>
<name>A0ABN7PEW2_TIMPD</name>
<gene>
    <name evidence="2" type="ORF">TPAB3V08_LOCUS13258</name>
</gene>
<dbReference type="Pfam" id="PF07748">
    <property type="entry name" value="Glyco_hydro_38C"/>
    <property type="match status" value="1"/>
</dbReference>
<reference evidence="2" key="1">
    <citation type="submission" date="2021-03" db="EMBL/GenBank/DDBJ databases">
        <authorList>
            <person name="Tran Van P."/>
        </authorList>
    </citation>
    <scope>NUCLEOTIDE SEQUENCE</scope>
</reference>
<feature type="domain" description="Glycosyl hydrolase family 38 C-terminal" evidence="1">
    <location>
        <begin position="8"/>
        <end position="165"/>
    </location>
</feature>
<comment type="caution">
    <text evidence="2">The sequence shown here is derived from an EMBL/GenBank/DDBJ whole genome shotgun (WGS) entry which is preliminary data.</text>
</comment>